<accession>A0ACB9Z0X6</accession>
<protein>
    <submittedName>
        <fullName evidence="1">Autophagy protein 16</fullName>
    </submittedName>
</protein>
<keyword evidence="2" id="KW-1185">Reference proteome</keyword>
<proteinExistence type="predicted"/>
<name>A0ACB9Z0X6_9PEZI</name>
<evidence type="ECO:0000313" key="1">
    <source>
        <dbReference type="EMBL" id="KAI4865283.1"/>
    </source>
</evidence>
<sequence length="210" mass="23305">MPDWRTDYLTSLQEAERNSPVNKDLVDACSQLADRIAALEAEKAVWEASTRQPPPPPSEKASSGKATNAATDAAGSSDASAAQIKLELAEALRSKGQLQSRLKAAEDELQKLRSKSKVDAKRISDLTIERNALTAKLKDRNSELTGKNKMLKDIQDDNLTLNIQLDVTEQKAAKVAAENKELVDRWMKRMRHEADAMNLENESPPNRSRR</sequence>
<dbReference type="EMBL" id="MU393474">
    <property type="protein sequence ID" value="KAI4865283.1"/>
    <property type="molecule type" value="Genomic_DNA"/>
</dbReference>
<dbReference type="Proteomes" id="UP001497700">
    <property type="component" value="Unassembled WGS sequence"/>
</dbReference>
<evidence type="ECO:0000313" key="2">
    <source>
        <dbReference type="Proteomes" id="UP001497700"/>
    </source>
</evidence>
<reference evidence="1 2" key="1">
    <citation type="journal article" date="2022" name="New Phytol.">
        <title>Ecological generalism drives hyperdiversity of secondary metabolite gene clusters in xylarialean endophytes.</title>
        <authorList>
            <person name="Franco M.E.E."/>
            <person name="Wisecaver J.H."/>
            <person name="Arnold A.E."/>
            <person name="Ju Y.M."/>
            <person name="Slot J.C."/>
            <person name="Ahrendt S."/>
            <person name="Moore L.P."/>
            <person name="Eastman K.E."/>
            <person name="Scott K."/>
            <person name="Konkel Z."/>
            <person name="Mondo S.J."/>
            <person name="Kuo A."/>
            <person name="Hayes R.D."/>
            <person name="Haridas S."/>
            <person name="Andreopoulos B."/>
            <person name="Riley R."/>
            <person name="LaButti K."/>
            <person name="Pangilinan J."/>
            <person name="Lipzen A."/>
            <person name="Amirebrahimi M."/>
            <person name="Yan J."/>
            <person name="Adam C."/>
            <person name="Keymanesh K."/>
            <person name="Ng V."/>
            <person name="Louie K."/>
            <person name="Northen T."/>
            <person name="Drula E."/>
            <person name="Henrissat B."/>
            <person name="Hsieh H.M."/>
            <person name="Youens-Clark K."/>
            <person name="Lutzoni F."/>
            <person name="Miadlikowska J."/>
            <person name="Eastwood D.C."/>
            <person name="Hamelin R.C."/>
            <person name="Grigoriev I.V."/>
            <person name="U'Ren J.M."/>
        </authorList>
    </citation>
    <scope>NUCLEOTIDE SEQUENCE [LARGE SCALE GENOMIC DNA]</scope>
    <source>
        <strain evidence="1 2">CBS 119005</strain>
    </source>
</reference>
<comment type="caution">
    <text evidence="1">The sequence shown here is derived from an EMBL/GenBank/DDBJ whole genome shotgun (WGS) entry which is preliminary data.</text>
</comment>
<gene>
    <name evidence="1" type="ORF">F4820DRAFT_303705</name>
</gene>
<organism evidence="1 2">
    <name type="scientific">Hypoxylon rubiginosum</name>
    <dbReference type="NCBI Taxonomy" id="110542"/>
    <lineage>
        <taxon>Eukaryota</taxon>
        <taxon>Fungi</taxon>
        <taxon>Dikarya</taxon>
        <taxon>Ascomycota</taxon>
        <taxon>Pezizomycotina</taxon>
        <taxon>Sordariomycetes</taxon>
        <taxon>Xylariomycetidae</taxon>
        <taxon>Xylariales</taxon>
        <taxon>Hypoxylaceae</taxon>
        <taxon>Hypoxylon</taxon>
    </lineage>
</organism>